<gene>
    <name evidence="1" type="ORF">CR513_12930</name>
</gene>
<dbReference type="Proteomes" id="UP000257109">
    <property type="component" value="Unassembled WGS sequence"/>
</dbReference>
<evidence type="ECO:0000313" key="1">
    <source>
        <dbReference type="EMBL" id="RDY03482.1"/>
    </source>
</evidence>
<dbReference type="AlphaFoldDB" id="A0A371HLB9"/>
<dbReference type="OrthoDB" id="1745344at2759"/>
<dbReference type="STRING" id="157652.A0A371HLB9"/>
<proteinExistence type="predicted"/>
<sequence length="296" mass="33981">MALSYKPPPPPPLPKATVTISKNHLLWRQQVESMLKGHHLHHYLVNPYVPSKYLTIANHEAMCPCFISRQGTRLARALLAPIVNFFRCGNYGTKFMPTFTCIRMQRRVNSEHNFTTSPLTIAWSLTLVDVLTVISDVVRPCEQLDVILKGLLEDYESTFSLIRSKFNLLFVNEVETLLFAREACLDKLKKKVVAFINIVEPSPNTPSSQAQEHVARVSCQACHKYGHEASVCYHCFEENYIPNVPLDFMAMQWHFAPWNTYHYQSHVNETYSFILCPFLAISPYYSSIPSRNDGYC</sequence>
<keyword evidence="2" id="KW-1185">Reference proteome</keyword>
<comment type="caution">
    <text evidence="1">The sequence shown here is derived from an EMBL/GenBank/DDBJ whole genome shotgun (WGS) entry which is preliminary data.</text>
</comment>
<reference evidence="1" key="1">
    <citation type="submission" date="2018-05" db="EMBL/GenBank/DDBJ databases">
        <title>Draft genome of Mucuna pruriens seed.</title>
        <authorList>
            <person name="Nnadi N.E."/>
            <person name="Vos R."/>
            <person name="Hasami M.H."/>
            <person name="Devisetty U.K."/>
            <person name="Aguiy J.C."/>
        </authorList>
    </citation>
    <scope>NUCLEOTIDE SEQUENCE [LARGE SCALE GENOMIC DNA]</scope>
    <source>
        <strain evidence="1">JCA_2017</strain>
    </source>
</reference>
<evidence type="ECO:0000313" key="2">
    <source>
        <dbReference type="Proteomes" id="UP000257109"/>
    </source>
</evidence>
<feature type="non-terminal residue" evidence="1">
    <location>
        <position position="1"/>
    </location>
</feature>
<name>A0A371HLB9_MUCPR</name>
<dbReference type="EMBL" id="QJKJ01002292">
    <property type="protein sequence ID" value="RDY03482.1"/>
    <property type="molecule type" value="Genomic_DNA"/>
</dbReference>
<protein>
    <submittedName>
        <fullName evidence="1">Uncharacterized protein</fullName>
    </submittedName>
</protein>
<organism evidence="1 2">
    <name type="scientific">Mucuna pruriens</name>
    <name type="common">Velvet bean</name>
    <name type="synonym">Dolichos pruriens</name>
    <dbReference type="NCBI Taxonomy" id="157652"/>
    <lineage>
        <taxon>Eukaryota</taxon>
        <taxon>Viridiplantae</taxon>
        <taxon>Streptophyta</taxon>
        <taxon>Embryophyta</taxon>
        <taxon>Tracheophyta</taxon>
        <taxon>Spermatophyta</taxon>
        <taxon>Magnoliopsida</taxon>
        <taxon>eudicotyledons</taxon>
        <taxon>Gunneridae</taxon>
        <taxon>Pentapetalae</taxon>
        <taxon>rosids</taxon>
        <taxon>fabids</taxon>
        <taxon>Fabales</taxon>
        <taxon>Fabaceae</taxon>
        <taxon>Papilionoideae</taxon>
        <taxon>50 kb inversion clade</taxon>
        <taxon>NPAAA clade</taxon>
        <taxon>indigoferoid/millettioid clade</taxon>
        <taxon>Phaseoleae</taxon>
        <taxon>Mucuna</taxon>
    </lineage>
</organism>
<accession>A0A371HLB9</accession>